<dbReference type="AlphaFoldDB" id="A0AB40BRY0"/>
<dbReference type="PANTHER" id="PTHR31807">
    <property type="entry name" value="AUGMIN FAMILY MEMBER"/>
    <property type="match status" value="1"/>
</dbReference>
<dbReference type="GO" id="GO:0005737">
    <property type="term" value="C:cytoplasm"/>
    <property type="evidence" value="ECO:0007669"/>
    <property type="project" value="TreeGrafter"/>
</dbReference>
<evidence type="ECO:0000313" key="4">
    <source>
        <dbReference type="RefSeq" id="XP_039130211.1"/>
    </source>
</evidence>
<dbReference type="GO" id="GO:0008017">
    <property type="term" value="F:microtubule binding"/>
    <property type="evidence" value="ECO:0007669"/>
    <property type="project" value="TreeGrafter"/>
</dbReference>
<feature type="compositionally biased region" description="Polar residues" evidence="2">
    <location>
        <begin position="91"/>
        <end position="106"/>
    </location>
</feature>
<accession>A0AB40BRY0</accession>
<name>A0AB40BRY0_DIOCR</name>
<feature type="compositionally biased region" description="Polar residues" evidence="2">
    <location>
        <begin position="136"/>
        <end position="150"/>
    </location>
</feature>
<dbReference type="GeneID" id="120266634"/>
<feature type="region of interest" description="Disordered" evidence="2">
    <location>
        <begin position="1"/>
        <end position="109"/>
    </location>
</feature>
<dbReference type="RefSeq" id="XP_039130211.1">
    <property type="nucleotide sequence ID" value="XM_039274277.1"/>
</dbReference>
<feature type="compositionally biased region" description="Low complexity" evidence="2">
    <location>
        <begin position="47"/>
        <end position="59"/>
    </location>
</feature>
<feature type="region of interest" description="Disordered" evidence="2">
    <location>
        <begin position="134"/>
        <end position="153"/>
    </location>
</feature>
<feature type="compositionally biased region" description="Basic residues" evidence="2">
    <location>
        <begin position="68"/>
        <end position="77"/>
    </location>
</feature>
<dbReference type="Proteomes" id="UP001515500">
    <property type="component" value="Chromosome 8"/>
</dbReference>
<comment type="similarity">
    <text evidence="1">Belongs to the QWRF family.</text>
</comment>
<evidence type="ECO:0000256" key="2">
    <source>
        <dbReference type="SAM" id="MobiDB-lite"/>
    </source>
</evidence>
<protein>
    <submittedName>
        <fullName evidence="4">Protein ENDOSPERM DEFECTIVE 1-like</fullName>
    </submittedName>
</protein>
<feature type="region of interest" description="Disordered" evidence="2">
    <location>
        <begin position="179"/>
        <end position="259"/>
    </location>
</feature>
<keyword evidence="3" id="KW-1185">Reference proteome</keyword>
<dbReference type="GO" id="GO:0051225">
    <property type="term" value="P:spindle assembly"/>
    <property type="evidence" value="ECO:0007669"/>
    <property type="project" value="TreeGrafter"/>
</dbReference>
<dbReference type="InterPro" id="IPR007573">
    <property type="entry name" value="QWRF"/>
</dbReference>
<dbReference type="GO" id="GO:0005880">
    <property type="term" value="C:nuclear microtubule"/>
    <property type="evidence" value="ECO:0007669"/>
    <property type="project" value="TreeGrafter"/>
</dbReference>
<evidence type="ECO:0000313" key="3">
    <source>
        <dbReference type="Proteomes" id="UP001515500"/>
    </source>
</evidence>
<dbReference type="Pfam" id="PF04484">
    <property type="entry name" value="QWRF"/>
    <property type="match status" value="1"/>
</dbReference>
<evidence type="ECO:0000256" key="1">
    <source>
        <dbReference type="ARBA" id="ARBA00010016"/>
    </source>
</evidence>
<reference evidence="4" key="1">
    <citation type="submission" date="2025-08" db="UniProtKB">
        <authorList>
            <consortium name="RefSeq"/>
        </authorList>
    </citation>
    <scope>IDENTIFICATION</scope>
</reference>
<dbReference type="PANTHER" id="PTHR31807:SF6">
    <property type="entry name" value="PROTEIN ENDOSPERM DEFECTIVE 1-RELATED"/>
    <property type="match status" value="1"/>
</dbReference>
<feature type="compositionally biased region" description="Polar residues" evidence="2">
    <location>
        <begin position="199"/>
        <end position="224"/>
    </location>
</feature>
<sequence length="538" mass="58919">MVESNSNPPLPPKPDNNEAKPPATEKRTRRRAREVSSRYMILPPGSPSSSISGDVHLAPSPLPLLPKAHTHHRKQRKAVPSSPDATDSESDSSSCFADENQPSIRFSETPLPSFIPHRLLTVKRKPAVRLFGDNAGEQQPHQQNNSTKQRPGTPMVLGFSVGNTPRLNLSSHNDARLMNGRRGAVPPRVSTCPLDVDNNGANGTEISSLENSVSSEQDACSISNMGGLCESPPIPSSKARSTSELRSSMPEADLLPTMSVRRKDGNEDYSICHRSLNSALSSCQQAPFSVSRSVSKNLVSQRLSSVIPKNAGPCLPPQPPNVKPVDVKKVKKAACRPEDIHWLRLLDNRYLQWRFANAKAQATMHARMLTAEKSLSDVLSDMSELQNSVMTKKIELEHLKRTKNLFAILDTQLLILDDWAILEEDYSLSLSGAIEALQNASLQLPLTGNLRADIGEIEEVLGSATTMLQAISPSVNRFLPEAQEIEIIVSELARVVTREISLAQECGDLLSEVHTLQVKECSLRSQLMQGKRRCGVSS</sequence>
<feature type="compositionally biased region" description="Basic and acidic residues" evidence="2">
    <location>
        <begin position="15"/>
        <end position="26"/>
    </location>
</feature>
<proteinExistence type="inferred from homology"/>
<gene>
    <name evidence="4" type="primary">LOC120266634</name>
</gene>
<organism evidence="3 4">
    <name type="scientific">Dioscorea cayennensis subsp. rotundata</name>
    <name type="common">White Guinea yam</name>
    <name type="synonym">Dioscorea rotundata</name>
    <dbReference type="NCBI Taxonomy" id="55577"/>
    <lineage>
        <taxon>Eukaryota</taxon>
        <taxon>Viridiplantae</taxon>
        <taxon>Streptophyta</taxon>
        <taxon>Embryophyta</taxon>
        <taxon>Tracheophyta</taxon>
        <taxon>Spermatophyta</taxon>
        <taxon>Magnoliopsida</taxon>
        <taxon>Liliopsida</taxon>
        <taxon>Dioscoreales</taxon>
        <taxon>Dioscoreaceae</taxon>
        <taxon>Dioscorea</taxon>
    </lineage>
</organism>